<dbReference type="GO" id="GO:0050482">
    <property type="term" value="P:arachidonate secretion"/>
    <property type="evidence" value="ECO:0007669"/>
    <property type="project" value="InterPro"/>
</dbReference>
<dbReference type="PANTHER" id="PTHR12253">
    <property type="entry name" value="RH14732P"/>
    <property type="match status" value="1"/>
</dbReference>
<feature type="chain" id="PRO_5017971201" description="Phospholipase A2-like central domain-containing protein" evidence="4">
    <location>
        <begin position="24"/>
        <end position="329"/>
    </location>
</feature>
<organism evidence="6 7">
    <name type="scientific">Brachionus plicatilis</name>
    <name type="common">Marine rotifer</name>
    <name type="synonym">Brachionus muelleri</name>
    <dbReference type="NCBI Taxonomy" id="10195"/>
    <lineage>
        <taxon>Eukaryota</taxon>
        <taxon>Metazoa</taxon>
        <taxon>Spiralia</taxon>
        <taxon>Gnathifera</taxon>
        <taxon>Rotifera</taxon>
        <taxon>Eurotatoria</taxon>
        <taxon>Monogononta</taxon>
        <taxon>Pseudotrocha</taxon>
        <taxon>Ploima</taxon>
        <taxon>Brachionidae</taxon>
        <taxon>Brachionus</taxon>
    </lineage>
</organism>
<keyword evidence="4" id="KW-0732">Signal</keyword>
<protein>
    <recommendedName>
        <fullName evidence="5">Phospholipase A2-like central domain-containing protein</fullName>
    </recommendedName>
</protein>
<dbReference type="STRING" id="10195.A0A3M7QJK7"/>
<dbReference type="Pfam" id="PF05826">
    <property type="entry name" value="Phospholip_A2_2"/>
    <property type="match status" value="1"/>
</dbReference>
<evidence type="ECO:0000256" key="4">
    <source>
        <dbReference type="SAM" id="SignalP"/>
    </source>
</evidence>
<evidence type="ECO:0000313" key="7">
    <source>
        <dbReference type="Proteomes" id="UP000276133"/>
    </source>
</evidence>
<comment type="subcellular location">
    <subcellularLocation>
        <location evidence="1">Secreted</location>
    </subcellularLocation>
</comment>
<keyword evidence="3" id="KW-1133">Transmembrane helix</keyword>
<proteinExistence type="predicted"/>
<feature type="signal peptide" evidence="4">
    <location>
        <begin position="1"/>
        <end position="23"/>
    </location>
</feature>
<dbReference type="OrthoDB" id="10059604at2759"/>
<dbReference type="InterPro" id="IPR033113">
    <property type="entry name" value="PLA2_histidine"/>
</dbReference>
<dbReference type="InterPro" id="IPR016090">
    <property type="entry name" value="PLA2-like_dom"/>
</dbReference>
<keyword evidence="7" id="KW-1185">Reference proteome</keyword>
<dbReference type="Gene3D" id="1.20.90.10">
    <property type="entry name" value="Phospholipase A2 domain"/>
    <property type="match status" value="1"/>
</dbReference>
<dbReference type="GO" id="GO:0005576">
    <property type="term" value="C:extracellular region"/>
    <property type="evidence" value="ECO:0007669"/>
    <property type="project" value="UniProtKB-SubCell"/>
</dbReference>
<sequence>MRINRILILISAFFIYFLNDIECAKIPQKRDIFASFFISTGTLWCGKGNIAENCDQLGEYKKTDDCCREHDSCPYTFSSDMSQNFNGYTSHYLSTISHCECDVIFSQCLHDTPYKPHSYEVWESFLSLNVKCFSYLPCSDSDEHQNIWQNVGQRDLGECVNGSRIMVFDSIMDYSDFIVDLKLKQKLEMNKRLITDKDQYMPPNKKKYKCAHSFPNYPEKISANFESEFLKGDADFEFLKKKSNAQSKVELFNEILSVISSPVYVSQASPTMPTTTSTTTTITATTSVKTHKNEPKTIFLYNIIVPMVVILAIFVFLKVLINVYDKDNL</sequence>
<comment type="caution">
    <text evidence="6">The sequence shown here is derived from an EMBL/GenBank/DDBJ whole genome shotgun (WGS) entry which is preliminary data.</text>
</comment>
<dbReference type="GO" id="GO:0004623">
    <property type="term" value="F:phospholipase A2 activity"/>
    <property type="evidence" value="ECO:0007669"/>
    <property type="project" value="InterPro"/>
</dbReference>
<feature type="domain" description="Phospholipase A2-like central" evidence="5">
    <location>
        <begin position="39"/>
        <end position="134"/>
    </location>
</feature>
<dbReference type="SUPFAM" id="SSF48619">
    <property type="entry name" value="Phospholipase A2, PLA2"/>
    <property type="match status" value="1"/>
</dbReference>
<keyword evidence="2" id="KW-0964">Secreted</keyword>
<accession>A0A3M7QJK7</accession>
<name>A0A3M7QJK7_BRAPC</name>
<keyword evidence="3" id="KW-0812">Transmembrane</keyword>
<keyword evidence="3" id="KW-0472">Membrane</keyword>
<dbReference type="InterPro" id="IPR036444">
    <property type="entry name" value="PLipase_A2_dom_sf"/>
</dbReference>
<evidence type="ECO:0000256" key="2">
    <source>
        <dbReference type="ARBA" id="ARBA00022525"/>
    </source>
</evidence>
<dbReference type="AlphaFoldDB" id="A0A3M7QJK7"/>
<dbReference type="EMBL" id="REGN01005948">
    <property type="protein sequence ID" value="RNA11442.1"/>
    <property type="molecule type" value="Genomic_DNA"/>
</dbReference>
<dbReference type="PROSITE" id="PS00118">
    <property type="entry name" value="PA2_HIS"/>
    <property type="match status" value="1"/>
</dbReference>
<evidence type="ECO:0000259" key="5">
    <source>
        <dbReference type="Pfam" id="PF05826"/>
    </source>
</evidence>
<dbReference type="GO" id="GO:0006644">
    <property type="term" value="P:phospholipid metabolic process"/>
    <property type="evidence" value="ECO:0007669"/>
    <property type="project" value="InterPro"/>
</dbReference>
<evidence type="ECO:0000256" key="3">
    <source>
        <dbReference type="SAM" id="Phobius"/>
    </source>
</evidence>
<dbReference type="Proteomes" id="UP000276133">
    <property type="component" value="Unassembled WGS sequence"/>
</dbReference>
<reference evidence="6 7" key="1">
    <citation type="journal article" date="2018" name="Sci. Rep.">
        <title>Genomic signatures of local adaptation to the degree of environmental predictability in rotifers.</title>
        <authorList>
            <person name="Franch-Gras L."/>
            <person name="Hahn C."/>
            <person name="Garcia-Roger E.M."/>
            <person name="Carmona M.J."/>
            <person name="Serra M."/>
            <person name="Gomez A."/>
        </authorList>
    </citation>
    <scope>NUCLEOTIDE SEQUENCE [LARGE SCALE GENOMIC DNA]</scope>
    <source>
        <strain evidence="6">HYR1</strain>
    </source>
</reference>
<gene>
    <name evidence="6" type="ORF">BpHYR1_009886</name>
</gene>
<evidence type="ECO:0000313" key="6">
    <source>
        <dbReference type="EMBL" id="RNA11442.1"/>
    </source>
</evidence>
<evidence type="ECO:0000256" key="1">
    <source>
        <dbReference type="ARBA" id="ARBA00004613"/>
    </source>
</evidence>
<feature type="transmembrane region" description="Helical" evidence="3">
    <location>
        <begin position="299"/>
        <end position="321"/>
    </location>
</feature>